<dbReference type="KEGG" id="psco:LY89DRAFT_683084"/>
<dbReference type="RefSeq" id="XP_018073508.1">
    <property type="nucleotide sequence ID" value="XM_018214634.1"/>
</dbReference>
<dbReference type="AlphaFoldDB" id="A0A194XG52"/>
<keyword evidence="1" id="KW-0732">Signal</keyword>
<evidence type="ECO:0000313" key="2">
    <source>
        <dbReference type="EMBL" id="KUJ19153.1"/>
    </source>
</evidence>
<reference evidence="2 3" key="1">
    <citation type="submission" date="2015-10" db="EMBL/GenBank/DDBJ databases">
        <title>Full genome of DAOMC 229536 Phialocephala scopiformis, a fungal endophyte of spruce producing the potent anti-insectan compound rugulosin.</title>
        <authorList>
            <consortium name="DOE Joint Genome Institute"/>
            <person name="Walker A.K."/>
            <person name="Frasz S.L."/>
            <person name="Seifert K.A."/>
            <person name="Miller J.D."/>
            <person name="Mondo S.J."/>
            <person name="Labutti K."/>
            <person name="Lipzen A."/>
            <person name="Dockter R."/>
            <person name="Kennedy M."/>
            <person name="Grigoriev I.V."/>
            <person name="Spatafora J.W."/>
        </authorList>
    </citation>
    <scope>NUCLEOTIDE SEQUENCE [LARGE SCALE GENOMIC DNA]</scope>
    <source>
        <strain evidence="2 3">CBS 120377</strain>
    </source>
</reference>
<feature type="chain" id="PRO_5008268197" evidence="1">
    <location>
        <begin position="19"/>
        <end position="100"/>
    </location>
</feature>
<dbReference type="EMBL" id="KQ947411">
    <property type="protein sequence ID" value="KUJ19153.1"/>
    <property type="molecule type" value="Genomic_DNA"/>
</dbReference>
<accession>A0A194XG52</accession>
<evidence type="ECO:0000313" key="3">
    <source>
        <dbReference type="Proteomes" id="UP000070700"/>
    </source>
</evidence>
<keyword evidence="3" id="KW-1185">Reference proteome</keyword>
<sequence>MRFFFITTLSVLLTTSMAAPTSITESRAVNFEPVANAAVPDLGEIFEGHKTSAEHAAMGIGYSKRTVNFKAVEGANVPDLGEIFEGHKTSAEHAAMGIGY</sequence>
<evidence type="ECO:0000256" key="1">
    <source>
        <dbReference type="SAM" id="SignalP"/>
    </source>
</evidence>
<name>A0A194XG52_MOLSC</name>
<dbReference type="Proteomes" id="UP000070700">
    <property type="component" value="Unassembled WGS sequence"/>
</dbReference>
<organism evidence="2 3">
    <name type="scientific">Mollisia scopiformis</name>
    <name type="common">Conifer needle endophyte fungus</name>
    <name type="synonym">Phialocephala scopiformis</name>
    <dbReference type="NCBI Taxonomy" id="149040"/>
    <lineage>
        <taxon>Eukaryota</taxon>
        <taxon>Fungi</taxon>
        <taxon>Dikarya</taxon>
        <taxon>Ascomycota</taxon>
        <taxon>Pezizomycotina</taxon>
        <taxon>Leotiomycetes</taxon>
        <taxon>Helotiales</taxon>
        <taxon>Mollisiaceae</taxon>
        <taxon>Mollisia</taxon>
    </lineage>
</organism>
<dbReference type="InParanoid" id="A0A194XG52"/>
<proteinExistence type="predicted"/>
<protein>
    <submittedName>
        <fullName evidence="2">Uncharacterized protein</fullName>
    </submittedName>
</protein>
<gene>
    <name evidence="2" type="ORF">LY89DRAFT_683084</name>
</gene>
<dbReference type="GeneID" id="28824360"/>
<feature type="signal peptide" evidence="1">
    <location>
        <begin position="1"/>
        <end position="18"/>
    </location>
</feature>